<reference evidence="1 2" key="1">
    <citation type="submission" date="2019-04" db="EMBL/GenBank/DDBJ databases">
        <title>High contiguity whole genome sequence and gene annotation resource for two Venturia nashicola isolates.</title>
        <authorList>
            <person name="Prokchorchik M."/>
            <person name="Won K."/>
            <person name="Lee Y."/>
            <person name="Choi E.D."/>
            <person name="Segonzac C."/>
            <person name="Sohn K.H."/>
        </authorList>
    </citation>
    <scope>NUCLEOTIDE SEQUENCE [LARGE SCALE GENOMIC DNA]</scope>
    <source>
        <strain evidence="1 2">PRI2</strain>
    </source>
</reference>
<gene>
    <name evidence="1" type="ORF">E6O75_ATG07472</name>
</gene>
<dbReference type="AlphaFoldDB" id="A0A4Z1NYV8"/>
<proteinExistence type="predicted"/>
<comment type="caution">
    <text evidence="1">The sequence shown here is derived from an EMBL/GenBank/DDBJ whole genome shotgun (WGS) entry which is preliminary data.</text>
</comment>
<dbReference type="EMBL" id="SNSC02000011">
    <property type="protein sequence ID" value="TID20012.1"/>
    <property type="molecule type" value="Genomic_DNA"/>
</dbReference>
<accession>A0A4Z1NYV8</accession>
<keyword evidence="2" id="KW-1185">Reference proteome</keyword>
<evidence type="ECO:0000313" key="2">
    <source>
        <dbReference type="Proteomes" id="UP000298493"/>
    </source>
</evidence>
<name>A0A4Z1NYV8_9PEZI</name>
<evidence type="ECO:0000313" key="1">
    <source>
        <dbReference type="EMBL" id="TID20012.1"/>
    </source>
</evidence>
<dbReference type="Proteomes" id="UP000298493">
    <property type="component" value="Unassembled WGS sequence"/>
</dbReference>
<sequence length="134" mass="15483">MAAFWAVPMNWWLCADIWNISSDSHASNLFCLDLKLSTLTDTMVPSNDEIRLSSGTEALTVNTISPVGFDGPWRLWFPDCRHFNLHHLSVPISRNPRRLKQLEQHRLLVTFRARMMIYSSVVVSHIPSRHQALR</sequence>
<protein>
    <submittedName>
        <fullName evidence="1">Uncharacterized protein</fullName>
    </submittedName>
</protein>
<organism evidence="1 2">
    <name type="scientific">Venturia nashicola</name>
    <dbReference type="NCBI Taxonomy" id="86259"/>
    <lineage>
        <taxon>Eukaryota</taxon>
        <taxon>Fungi</taxon>
        <taxon>Dikarya</taxon>
        <taxon>Ascomycota</taxon>
        <taxon>Pezizomycotina</taxon>
        <taxon>Dothideomycetes</taxon>
        <taxon>Pleosporomycetidae</taxon>
        <taxon>Venturiales</taxon>
        <taxon>Venturiaceae</taxon>
        <taxon>Venturia</taxon>
    </lineage>
</organism>